<gene>
    <name evidence="1" type="ORF">N5A56_015150</name>
</gene>
<accession>A0ABT5SC28</accession>
<dbReference type="RefSeq" id="WP_265726921.1">
    <property type="nucleotide sequence ID" value="NZ_JAOSLC020000003.1"/>
</dbReference>
<dbReference type="PROSITE" id="PS51257">
    <property type="entry name" value="PROKAR_LIPOPROTEIN"/>
    <property type="match status" value="1"/>
</dbReference>
<name>A0ABT5SC28_9FLAO</name>
<sequence>MKTNKILLIFLFGMLLASCKKEKSLKNYMTNSWETTYLKIEMPTVNKTDSTSVYEDKFENNTMRVAQSKYNKDGTFSAWFRNKTGEKNSESNGLWSVKNDTLHIEYFYAGREVKVDYRITRIENGFKAISLYDWDEDGDYDDTLWMETKRLKTE</sequence>
<protein>
    <recommendedName>
        <fullName evidence="3">Lipocalin-like domain-containing protein</fullName>
    </recommendedName>
</protein>
<reference evidence="1" key="1">
    <citation type="submission" date="2023-02" db="EMBL/GenBank/DDBJ databases">
        <title>Polaribacter ponticola sp. nov., isolated from seawater.</title>
        <authorList>
            <person name="Baek J.H."/>
            <person name="Kim J.M."/>
            <person name="Choi D.G."/>
            <person name="Jeon C.O."/>
        </authorList>
    </citation>
    <scope>NUCLEOTIDE SEQUENCE</scope>
    <source>
        <strain evidence="1">MSW5</strain>
    </source>
</reference>
<proteinExistence type="predicted"/>
<organism evidence="1 2">
    <name type="scientific">Polaribacter ponticola</name>
    <dbReference type="NCBI Taxonomy" id="2978475"/>
    <lineage>
        <taxon>Bacteria</taxon>
        <taxon>Pseudomonadati</taxon>
        <taxon>Bacteroidota</taxon>
        <taxon>Flavobacteriia</taxon>
        <taxon>Flavobacteriales</taxon>
        <taxon>Flavobacteriaceae</taxon>
    </lineage>
</organism>
<comment type="caution">
    <text evidence="1">The sequence shown here is derived from an EMBL/GenBank/DDBJ whole genome shotgun (WGS) entry which is preliminary data.</text>
</comment>
<evidence type="ECO:0000313" key="1">
    <source>
        <dbReference type="EMBL" id="MDD7915674.1"/>
    </source>
</evidence>
<evidence type="ECO:0008006" key="3">
    <source>
        <dbReference type="Google" id="ProtNLM"/>
    </source>
</evidence>
<dbReference type="EMBL" id="JAOSLC020000003">
    <property type="protein sequence ID" value="MDD7915674.1"/>
    <property type="molecule type" value="Genomic_DNA"/>
</dbReference>
<dbReference type="Proteomes" id="UP001151478">
    <property type="component" value="Unassembled WGS sequence"/>
</dbReference>
<evidence type="ECO:0000313" key="2">
    <source>
        <dbReference type="Proteomes" id="UP001151478"/>
    </source>
</evidence>
<keyword evidence="2" id="KW-1185">Reference proteome</keyword>